<dbReference type="EMBL" id="FOYD01000002">
    <property type="protein sequence ID" value="SFQ72199.1"/>
    <property type="molecule type" value="Genomic_DNA"/>
</dbReference>
<keyword evidence="3" id="KW-0812">Transmembrane</keyword>
<evidence type="ECO:0000256" key="2">
    <source>
        <dbReference type="SAM" id="MobiDB-lite"/>
    </source>
</evidence>
<evidence type="ECO:0008006" key="6">
    <source>
        <dbReference type="Google" id="ProtNLM"/>
    </source>
</evidence>
<dbReference type="AlphaFoldDB" id="A0A1I6AUC0"/>
<dbReference type="Proteomes" id="UP000242815">
    <property type="component" value="Unassembled WGS sequence"/>
</dbReference>
<dbReference type="RefSeq" id="WP_090537664.1">
    <property type="nucleotide sequence ID" value="NZ_FOYD01000002.1"/>
</dbReference>
<feature type="coiled-coil region" evidence="1">
    <location>
        <begin position="121"/>
        <end position="256"/>
    </location>
</feature>
<keyword evidence="3" id="KW-1133">Transmembrane helix</keyword>
<gene>
    <name evidence="4" type="ORF">SAMN05216578_102417</name>
</gene>
<name>A0A1I6AUC0_9GAMM</name>
<keyword evidence="3" id="KW-0472">Membrane</keyword>
<evidence type="ECO:0000313" key="4">
    <source>
        <dbReference type="EMBL" id="SFQ72199.1"/>
    </source>
</evidence>
<protein>
    <recommendedName>
        <fullName evidence="6">ATPase</fullName>
    </recommendedName>
</protein>
<evidence type="ECO:0000313" key="5">
    <source>
        <dbReference type="Proteomes" id="UP000242815"/>
    </source>
</evidence>
<proteinExistence type="predicted"/>
<dbReference type="Gene3D" id="1.10.287.1490">
    <property type="match status" value="1"/>
</dbReference>
<dbReference type="STRING" id="1002526.SAMN05216578_102417"/>
<dbReference type="OrthoDB" id="7033272at2"/>
<evidence type="ECO:0000256" key="1">
    <source>
        <dbReference type="SAM" id="Coils"/>
    </source>
</evidence>
<keyword evidence="1" id="KW-0175">Coiled coil</keyword>
<feature type="region of interest" description="Disordered" evidence="2">
    <location>
        <begin position="15"/>
        <end position="34"/>
    </location>
</feature>
<accession>A0A1I6AUC0</accession>
<evidence type="ECO:0000256" key="3">
    <source>
        <dbReference type="SAM" id="Phobius"/>
    </source>
</evidence>
<organism evidence="4 5">
    <name type="scientific">Halopseudomonas formosensis</name>
    <dbReference type="NCBI Taxonomy" id="1002526"/>
    <lineage>
        <taxon>Bacteria</taxon>
        <taxon>Pseudomonadati</taxon>
        <taxon>Pseudomonadota</taxon>
        <taxon>Gammaproteobacteria</taxon>
        <taxon>Pseudomonadales</taxon>
        <taxon>Pseudomonadaceae</taxon>
        <taxon>Halopseudomonas</taxon>
    </lineage>
</organism>
<feature type="transmembrane region" description="Helical" evidence="3">
    <location>
        <begin position="54"/>
        <end position="73"/>
    </location>
</feature>
<reference evidence="4 5" key="1">
    <citation type="submission" date="2016-10" db="EMBL/GenBank/DDBJ databases">
        <authorList>
            <person name="de Groot N.N."/>
        </authorList>
    </citation>
    <scope>NUCLEOTIDE SEQUENCE [LARGE SCALE GENOMIC DNA]</scope>
    <source>
        <strain evidence="4 5">JCM 18415</strain>
    </source>
</reference>
<sequence>MVLMRDDFDGKLPDIRATDDDRVAAPGTGRPTEAVEPPLVRAVREPAPRHSGNGLLWAVCISLLLAFVGLGYWSHEQQSRLQRQLVATQESFARISEDAAGRLQDISGKVIATESTLSQTEQERLRQINQLEQRMEQLATRQQEQQQTLQQHGQGLEGLRSRLAPLQQSGESQARQLADLAEQLGQLEQQLAQQQQALNDASGQLESAARDQQKLRAELTALSEPVQGLARLEQQLAEAQTQLARQQGELQALRQAASAPGMEQELLVLRSELDNRLMAMEEALQSIDSFRLQTNRTISTVRDQLAGLQQQINQR</sequence>